<dbReference type="EMBL" id="RRCH01000002">
    <property type="protein sequence ID" value="RRJ34030.1"/>
    <property type="molecule type" value="Genomic_DNA"/>
</dbReference>
<accession>A0A3P3RMD0</accession>
<dbReference type="AlphaFoldDB" id="A0A3P3RMD0"/>
<reference evidence="1 2" key="1">
    <citation type="submission" date="2018-11" db="EMBL/GenBank/DDBJ databases">
        <title>Taxonoimc description of Halomarina strain SPP-AMP-1.</title>
        <authorList>
            <person name="Pal Y."/>
            <person name="Srinivasana K."/>
            <person name="Verma A."/>
            <person name="Kumar P."/>
        </authorList>
    </citation>
    <scope>NUCLEOTIDE SEQUENCE [LARGE SCALE GENOMIC DNA]</scope>
    <source>
        <strain evidence="1 2">SPP-AMP-1</strain>
    </source>
</reference>
<proteinExistence type="predicted"/>
<evidence type="ECO:0000313" key="1">
    <source>
        <dbReference type="EMBL" id="RRJ34030.1"/>
    </source>
</evidence>
<organism evidence="1 2">
    <name type="scientific">Halocatena pleomorpha</name>
    <dbReference type="NCBI Taxonomy" id="1785090"/>
    <lineage>
        <taxon>Archaea</taxon>
        <taxon>Methanobacteriati</taxon>
        <taxon>Methanobacteriota</taxon>
        <taxon>Stenosarchaea group</taxon>
        <taxon>Halobacteria</taxon>
        <taxon>Halobacteriales</taxon>
        <taxon>Natronomonadaceae</taxon>
        <taxon>Halocatena</taxon>
    </lineage>
</organism>
<dbReference type="Proteomes" id="UP000282322">
    <property type="component" value="Unassembled WGS sequence"/>
</dbReference>
<comment type="caution">
    <text evidence="1">The sequence shown here is derived from an EMBL/GenBank/DDBJ whole genome shotgun (WGS) entry which is preliminary data.</text>
</comment>
<keyword evidence="2" id="KW-1185">Reference proteome</keyword>
<gene>
    <name evidence="1" type="ORF">EIK79_00530</name>
</gene>
<protein>
    <submittedName>
        <fullName evidence="1">Uncharacterized protein</fullName>
    </submittedName>
</protein>
<evidence type="ECO:0000313" key="2">
    <source>
        <dbReference type="Proteomes" id="UP000282322"/>
    </source>
</evidence>
<sequence>MNRVCRKDGRILLLEHGRSSNRLVGRFQDIREDAHAKRLGCHWNREPLELVEQAGVHPIVT</sequence>
<name>A0A3P3RMD0_9EURY</name>